<protein>
    <recommendedName>
        <fullName evidence="5">U6 small nuclear RNA (adenine-(43)-N(6))-methyltransferase</fullName>
        <ecNumber evidence="5">2.1.1.-</ecNumber>
    </recommendedName>
</protein>
<feature type="compositionally biased region" description="Polar residues" evidence="7">
    <location>
        <begin position="439"/>
        <end position="449"/>
    </location>
</feature>
<feature type="binding site" evidence="6">
    <location>
        <position position="168"/>
    </location>
    <ligand>
        <name>S-adenosyl-L-methionine</name>
        <dbReference type="ChEBI" id="CHEBI:59789"/>
    </ligand>
</feature>
<dbReference type="Pfam" id="PF05971">
    <property type="entry name" value="Methyltransf_10"/>
    <property type="match status" value="2"/>
</dbReference>
<accession>A0A7R8X1Z2</accession>
<dbReference type="PANTHER" id="PTHR13393:SF0">
    <property type="entry name" value="RNA N6-ADENOSINE-METHYLTRANSFERASE METTL16"/>
    <property type="match status" value="1"/>
</dbReference>
<evidence type="ECO:0000256" key="6">
    <source>
        <dbReference type="PIRSR" id="PIRSR037350-1"/>
    </source>
</evidence>
<dbReference type="GO" id="GO:0008168">
    <property type="term" value="F:methyltransferase activity"/>
    <property type="evidence" value="ECO:0007669"/>
    <property type="project" value="UniProtKB-UniRule"/>
</dbReference>
<dbReference type="EMBL" id="LR899635">
    <property type="protein sequence ID" value="CAD7241294.1"/>
    <property type="molecule type" value="Genomic_DNA"/>
</dbReference>
<name>A0A7R8X1Z2_9CRUS</name>
<evidence type="ECO:0000256" key="1">
    <source>
        <dbReference type="ARBA" id="ARBA00005878"/>
    </source>
</evidence>
<organism evidence="8">
    <name type="scientific">Darwinula stevensoni</name>
    <dbReference type="NCBI Taxonomy" id="69355"/>
    <lineage>
        <taxon>Eukaryota</taxon>
        <taxon>Metazoa</taxon>
        <taxon>Ecdysozoa</taxon>
        <taxon>Arthropoda</taxon>
        <taxon>Crustacea</taxon>
        <taxon>Oligostraca</taxon>
        <taxon>Ostracoda</taxon>
        <taxon>Podocopa</taxon>
        <taxon>Podocopida</taxon>
        <taxon>Darwinulocopina</taxon>
        <taxon>Darwinuloidea</taxon>
        <taxon>Darwinulidae</taxon>
        <taxon>Darwinula</taxon>
    </lineage>
</organism>
<feature type="region of interest" description="Disordered" evidence="7">
    <location>
        <begin position="407"/>
        <end position="487"/>
    </location>
</feature>
<dbReference type="InterPro" id="IPR010286">
    <property type="entry name" value="METTL16/RlmF"/>
</dbReference>
<dbReference type="EMBL" id="CAJPEV010000118">
    <property type="protein sequence ID" value="CAG0880877.1"/>
    <property type="molecule type" value="Genomic_DNA"/>
</dbReference>
<comment type="similarity">
    <text evidence="1 5">Belongs to the methyltransferase superfamily. METTL16/RlmF family.</text>
</comment>
<evidence type="ECO:0000313" key="8">
    <source>
        <dbReference type="EMBL" id="CAD7241294.1"/>
    </source>
</evidence>
<evidence type="ECO:0000256" key="4">
    <source>
        <dbReference type="ARBA" id="ARBA00022691"/>
    </source>
</evidence>
<evidence type="ECO:0000256" key="2">
    <source>
        <dbReference type="ARBA" id="ARBA00022603"/>
    </source>
</evidence>
<feature type="region of interest" description="Disordered" evidence="7">
    <location>
        <begin position="204"/>
        <end position="245"/>
    </location>
</feature>
<dbReference type="AlphaFoldDB" id="A0A7R8X1Z2"/>
<evidence type="ECO:0000256" key="3">
    <source>
        <dbReference type="ARBA" id="ARBA00022679"/>
    </source>
</evidence>
<evidence type="ECO:0000256" key="7">
    <source>
        <dbReference type="SAM" id="MobiDB-lite"/>
    </source>
</evidence>
<reference evidence="8" key="1">
    <citation type="submission" date="2020-11" db="EMBL/GenBank/DDBJ databases">
        <authorList>
            <person name="Tran Van P."/>
        </authorList>
    </citation>
    <scope>NUCLEOTIDE SEQUENCE</scope>
</reference>
<dbReference type="OrthoDB" id="514248at2759"/>
<dbReference type="EC" id="2.1.1.-" evidence="5"/>
<dbReference type="GO" id="GO:0070475">
    <property type="term" value="P:rRNA base methylation"/>
    <property type="evidence" value="ECO:0007669"/>
    <property type="project" value="TreeGrafter"/>
</dbReference>
<proteinExistence type="inferred from homology"/>
<feature type="compositionally biased region" description="Basic and acidic residues" evidence="7">
    <location>
        <begin position="473"/>
        <end position="483"/>
    </location>
</feature>
<keyword evidence="2 5" id="KW-0489">Methyltransferase</keyword>
<dbReference type="InterPro" id="IPR017182">
    <property type="entry name" value="METTL16/PsiM"/>
</dbReference>
<gene>
    <name evidence="8" type="ORF">DSTB1V02_LOCUS1294</name>
</gene>
<dbReference type="InterPro" id="IPR029063">
    <property type="entry name" value="SAM-dependent_MTases_sf"/>
</dbReference>
<feature type="compositionally biased region" description="Basic residues" evidence="7">
    <location>
        <begin position="410"/>
        <end position="421"/>
    </location>
</feature>
<keyword evidence="4 6" id="KW-0949">S-adenosyl-L-methionine</keyword>
<keyword evidence="3 5" id="KW-0808">Transferase</keyword>
<sequence>MGNDGRFSQQPRSLAMCFSSIRSLQGGKKFKTEKQLKEVLKWLRIRSKIFNASGIQELPKRWDENIYKDPPDFKKLSEQYEEFKALTSYDLKGKLIVNFKDPNTLRVLTRCLLLRDFNLKVDIPADKLVPTLPLRLNYILWIEDLLDIFLSCENAAHTKNNDEIIGIDVVRKVSPSSILEEPLTSSDVVYDFTMCNPPFYGKMHEEEGQGKEGKGGMKEKIHLKPRPPPHNASTGSNEEKLTDGGEEEFVRRMIDESSRLRDQVSLSSVYQKIILQKCEITLFRIFTSMVGHKKYLPILVTRLKTLGVPQVATTEFCQGNTMRWGLAWSWNSEINLSSLPTCQRPKGKTLKPFSWHIPRQPTKYHYSVDAIALVLQKHFDNLQIEFKETKKGNRWILGLEIKAAHNTWAHQRRQRREKHQQKKDSGNGHSVGSMRQMEEATSGQNLSSDGRTECLGNGNGNKRKRENSEDCENEKQARLKSTDEDPGALPALRASVFVKRKGDQQIVLEMAFKEGTLGKDAIHQLMQYLKNAFNGVYDAQCSNDHSKPNGEQDSHDS</sequence>
<dbReference type="GO" id="GO:0005634">
    <property type="term" value="C:nucleus"/>
    <property type="evidence" value="ECO:0007669"/>
    <property type="project" value="TreeGrafter"/>
</dbReference>
<keyword evidence="9" id="KW-1185">Reference proteome</keyword>
<dbReference type="PIRSF" id="PIRSF037350">
    <property type="entry name" value="Mtase_ZK1128_prd"/>
    <property type="match status" value="1"/>
</dbReference>
<dbReference type="Gene3D" id="3.40.50.150">
    <property type="entry name" value="Vaccinia Virus protein VP39"/>
    <property type="match status" value="1"/>
</dbReference>
<feature type="compositionally biased region" description="Basic and acidic residues" evidence="7">
    <location>
        <begin position="204"/>
        <end position="222"/>
    </location>
</feature>
<evidence type="ECO:0000313" key="9">
    <source>
        <dbReference type="Proteomes" id="UP000677054"/>
    </source>
</evidence>
<dbReference type="Proteomes" id="UP000677054">
    <property type="component" value="Unassembled WGS sequence"/>
</dbReference>
<evidence type="ECO:0000256" key="5">
    <source>
        <dbReference type="PIRNR" id="PIRNR037350"/>
    </source>
</evidence>
<feature type="binding site" evidence="6">
    <location>
        <position position="196"/>
    </location>
    <ligand>
        <name>S-adenosyl-L-methionine</name>
        <dbReference type="ChEBI" id="CHEBI:59789"/>
    </ligand>
</feature>
<dbReference type="PANTHER" id="PTHR13393">
    <property type="entry name" value="SAM-DEPENDENT METHYLTRANSFERASE"/>
    <property type="match status" value="1"/>
</dbReference>
<feature type="binding site" evidence="6">
    <location>
        <position position="135"/>
    </location>
    <ligand>
        <name>S-adenosyl-L-methionine</name>
        <dbReference type="ChEBI" id="CHEBI:59789"/>
    </ligand>
</feature>